<dbReference type="InterPro" id="IPR055348">
    <property type="entry name" value="DctQ"/>
</dbReference>
<dbReference type="Pfam" id="PF04290">
    <property type="entry name" value="DctQ"/>
    <property type="match status" value="1"/>
</dbReference>
<evidence type="ECO:0000256" key="9">
    <source>
        <dbReference type="SAM" id="Phobius"/>
    </source>
</evidence>
<feature type="transmembrane region" description="Helical" evidence="9">
    <location>
        <begin position="96"/>
        <end position="117"/>
    </location>
</feature>
<comment type="subcellular location">
    <subcellularLocation>
        <location evidence="1">Cell inner membrane</location>
        <topology evidence="1">Multi-pass membrane protein</topology>
    </subcellularLocation>
</comment>
<feature type="domain" description="Tripartite ATP-independent periplasmic transporters DctQ component" evidence="10">
    <location>
        <begin position="34"/>
        <end position="162"/>
    </location>
</feature>
<dbReference type="STRING" id="1499967.U27_04833"/>
<evidence type="ECO:0000256" key="3">
    <source>
        <dbReference type="ARBA" id="ARBA00022475"/>
    </source>
</evidence>
<comment type="similarity">
    <text evidence="8">Belongs to the TRAP transporter small permease family.</text>
</comment>
<reference evidence="11" key="1">
    <citation type="journal article" date="2015" name="PeerJ">
        <title>First genomic representation of candidate bacterial phylum KSB3 points to enhanced environmental sensing as a trigger of wastewater bulking.</title>
        <authorList>
            <person name="Sekiguchi Y."/>
            <person name="Ohashi A."/>
            <person name="Parks D.H."/>
            <person name="Yamauchi T."/>
            <person name="Tyson G.W."/>
            <person name="Hugenholtz P."/>
        </authorList>
    </citation>
    <scope>NUCLEOTIDE SEQUENCE [LARGE SCALE GENOMIC DNA]</scope>
</reference>
<evidence type="ECO:0000256" key="7">
    <source>
        <dbReference type="ARBA" id="ARBA00023136"/>
    </source>
</evidence>
<dbReference type="PANTHER" id="PTHR35011">
    <property type="entry name" value="2,3-DIKETO-L-GULONATE TRAP TRANSPORTER SMALL PERMEASE PROTEIN YIAM"/>
    <property type="match status" value="1"/>
</dbReference>
<dbReference type="Proteomes" id="UP000030661">
    <property type="component" value="Unassembled WGS sequence"/>
</dbReference>
<keyword evidence="6 9" id="KW-1133">Transmembrane helix</keyword>
<feature type="transmembrane region" description="Helical" evidence="9">
    <location>
        <begin position="59"/>
        <end position="75"/>
    </location>
</feature>
<dbReference type="InterPro" id="IPR007387">
    <property type="entry name" value="TRAP_DctQ"/>
</dbReference>
<evidence type="ECO:0000259" key="10">
    <source>
        <dbReference type="Pfam" id="PF04290"/>
    </source>
</evidence>
<evidence type="ECO:0000256" key="2">
    <source>
        <dbReference type="ARBA" id="ARBA00022448"/>
    </source>
</evidence>
<feature type="transmembrane region" description="Helical" evidence="9">
    <location>
        <begin position="21"/>
        <end position="47"/>
    </location>
</feature>
<protein>
    <submittedName>
        <fullName evidence="11">Tripartite ATP-independent periplasmic transporter, DctQ component</fullName>
    </submittedName>
</protein>
<evidence type="ECO:0000256" key="4">
    <source>
        <dbReference type="ARBA" id="ARBA00022519"/>
    </source>
</evidence>
<evidence type="ECO:0000313" key="12">
    <source>
        <dbReference type="Proteomes" id="UP000030661"/>
    </source>
</evidence>
<evidence type="ECO:0000256" key="8">
    <source>
        <dbReference type="ARBA" id="ARBA00038436"/>
    </source>
</evidence>
<keyword evidence="7 9" id="KW-0472">Membrane</keyword>
<keyword evidence="12" id="KW-1185">Reference proteome</keyword>
<organism evidence="11">
    <name type="scientific">Vecturithrix granuli</name>
    <dbReference type="NCBI Taxonomy" id="1499967"/>
    <lineage>
        <taxon>Bacteria</taxon>
        <taxon>Candidatus Moduliflexota</taxon>
        <taxon>Candidatus Vecturitrichia</taxon>
        <taxon>Candidatus Vecturitrichales</taxon>
        <taxon>Candidatus Vecturitrichaceae</taxon>
        <taxon>Candidatus Vecturithrix</taxon>
    </lineage>
</organism>
<dbReference type="eggNOG" id="COG3090">
    <property type="taxonomic scope" value="Bacteria"/>
</dbReference>
<dbReference type="GO" id="GO:0005886">
    <property type="term" value="C:plasma membrane"/>
    <property type="evidence" value="ECO:0007669"/>
    <property type="project" value="UniProtKB-SubCell"/>
</dbReference>
<evidence type="ECO:0000256" key="5">
    <source>
        <dbReference type="ARBA" id="ARBA00022692"/>
    </source>
</evidence>
<evidence type="ECO:0000313" key="11">
    <source>
        <dbReference type="EMBL" id="GAK57861.1"/>
    </source>
</evidence>
<sequence length="171" mass="20256">MHSSHFLNMTLVKLTSVLETVVNIIAIIFFSLIFSIMLLQIFFRYVLSSPLVWTEELCRYLFIWICFLGWTIALKRGSHIRINFVIDRIPWRFRKILLILFQVLILFFLFQLTRFGIAMMQRSFSVPTITLFFSWAYVYLAAPVSAIIMFLYSLLHLVELFRGTQEPQGRV</sequence>
<accession>A0A081BZV6</accession>
<evidence type="ECO:0000256" key="6">
    <source>
        <dbReference type="ARBA" id="ARBA00022989"/>
    </source>
</evidence>
<feature type="transmembrane region" description="Helical" evidence="9">
    <location>
        <begin position="137"/>
        <end position="158"/>
    </location>
</feature>
<keyword evidence="2" id="KW-0813">Transport</keyword>
<gene>
    <name evidence="11" type="ORF">U27_04833</name>
</gene>
<keyword evidence="3" id="KW-1003">Cell membrane</keyword>
<proteinExistence type="inferred from homology"/>
<dbReference type="EMBL" id="DF820466">
    <property type="protein sequence ID" value="GAK57861.1"/>
    <property type="molecule type" value="Genomic_DNA"/>
</dbReference>
<dbReference type="GO" id="GO:0022857">
    <property type="term" value="F:transmembrane transporter activity"/>
    <property type="evidence" value="ECO:0007669"/>
    <property type="project" value="TreeGrafter"/>
</dbReference>
<keyword evidence="5 9" id="KW-0812">Transmembrane</keyword>
<keyword evidence="4" id="KW-0997">Cell inner membrane</keyword>
<name>A0A081BZV6_VECG1</name>
<dbReference type="AlphaFoldDB" id="A0A081BZV6"/>
<evidence type="ECO:0000256" key="1">
    <source>
        <dbReference type="ARBA" id="ARBA00004429"/>
    </source>
</evidence>
<dbReference type="GO" id="GO:0015740">
    <property type="term" value="P:C4-dicarboxylate transport"/>
    <property type="evidence" value="ECO:0007669"/>
    <property type="project" value="TreeGrafter"/>
</dbReference>
<dbReference type="HOGENOM" id="CLU_086356_9_4_0"/>
<dbReference type="PANTHER" id="PTHR35011:SF5">
    <property type="entry name" value="SIALIC ACID TRAP TRANSPORTER SMALL PERMEASE PROTEIN SIAQ"/>
    <property type="match status" value="1"/>
</dbReference>